<dbReference type="OrthoDB" id="6038987at2759"/>
<accession>A0A8J4SQ55</accession>
<dbReference type="Proteomes" id="UP000748531">
    <property type="component" value="Unassembled WGS sequence"/>
</dbReference>
<comment type="caution">
    <text evidence="1">The sequence shown here is derived from an EMBL/GenBank/DDBJ whole genome shotgun (WGS) entry which is preliminary data.</text>
</comment>
<keyword evidence="2" id="KW-1185">Reference proteome</keyword>
<name>A0A8J4SQ55_9TREM</name>
<dbReference type="EMBL" id="LUCH01002194">
    <property type="protein sequence ID" value="KAF5401850.1"/>
    <property type="molecule type" value="Genomic_DNA"/>
</dbReference>
<reference evidence="1" key="1">
    <citation type="submission" date="2019-05" db="EMBL/GenBank/DDBJ databases">
        <title>Annotation for the trematode Paragonimus heterotremus.</title>
        <authorList>
            <person name="Choi Y.-J."/>
        </authorList>
    </citation>
    <scope>NUCLEOTIDE SEQUENCE</scope>
    <source>
        <strain evidence="1">LC</strain>
    </source>
</reference>
<dbReference type="AlphaFoldDB" id="A0A8J4SQ55"/>
<protein>
    <submittedName>
        <fullName evidence="1">Uncharacterized protein</fullName>
    </submittedName>
</protein>
<sequence>MHSSTVSTWDISTREPKLNNLYGVTRWTHMRYFPPLHEMPHQWQPTLNKVNPYHWSGAELLKGGWTKWNSAGHPDILADSSTAVHPDWHTRRIQDIRNEDKKYCEHWSYDRWDKPTSTVSLGLKRIVPAELQQIRPTRGSDRTTVRPRALSHGSNSIHYGIGSDYLYEDPIRARQFPRLSDPKHV</sequence>
<proteinExistence type="predicted"/>
<evidence type="ECO:0000313" key="1">
    <source>
        <dbReference type="EMBL" id="KAF5401850.1"/>
    </source>
</evidence>
<evidence type="ECO:0000313" key="2">
    <source>
        <dbReference type="Proteomes" id="UP000748531"/>
    </source>
</evidence>
<gene>
    <name evidence="1" type="ORF">PHET_05021</name>
</gene>
<organism evidence="1 2">
    <name type="scientific">Paragonimus heterotremus</name>
    <dbReference type="NCBI Taxonomy" id="100268"/>
    <lineage>
        <taxon>Eukaryota</taxon>
        <taxon>Metazoa</taxon>
        <taxon>Spiralia</taxon>
        <taxon>Lophotrochozoa</taxon>
        <taxon>Platyhelminthes</taxon>
        <taxon>Trematoda</taxon>
        <taxon>Digenea</taxon>
        <taxon>Plagiorchiida</taxon>
        <taxon>Troglotremata</taxon>
        <taxon>Troglotrematidae</taxon>
        <taxon>Paragonimus</taxon>
    </lineage>
</organism>